<keyword evidence="3" id="KW-1185">Reference proteome</keyword>
<organism evidence="2 3">
    <name type="scientific">Caproiciproducens faecalis</name>
    <dbReference type="NCBI Taxonomy" id="2820301"/>
    <lineage>
        <taxon>Bacteria</taxon>
        <taxon>Bacillati</taxon>
        <taxon>Bacillota</taxon>
        <taxon>Clostridia</taxon>
        <taxon>Eubacteriales</taxon>
        <taxon>Acutalibacteraceae</taxon>
        <taxon>Caproiciproducens</taxon>
    </lineage>
</organism>
<dbReference type="Proteomes" id="UP000719942">
    <property type="component" value="Unassembled WGS sequence"/>
</dbReference>
<name>A0ABS7DNF0_9FIRM</name>
<evidence type="ECO:0000256" key="1">
    <source>
        <dbReference type="SAM" id="Phobius"/>
    </source>
</evidence>
<dbReference type="EMBL" id="JAGFNZ010000002">
    <property type="protein sequence ID" value="MBW7572831.1"/>
    <property type="molecule type" value="Genomic_DNA"/>
</dbReference>
<keyword evidence="1" id="KW-0812">Transmembrane</keyword>
<keyword evidence="1" id="KW-0472">Membrane</keyword>
<sequence length="101" mass="12057">MGTKKDWLLFRVLPGVFYILTILPQYKGYFFMAFLLLYAFPDFLEQYRFIITRKKFTVGWRCTLWILLIFTALTMVLLFQGKFFYDSLIIMGAVTLANVKR</sequence>
<proteinExistence type="predicted"/>
<evidence type="ECO:0000313" key="3">
    <source>
        <dbReference type="Proteomes" id="UP000719942"/>
    </source>
</evidence>
<gene>
    <name evidence="2" type="ORF">J5W02_08380</name>
</gene>
<keyword evidence="1" id="KW-1133">Transmembrane helix</keyword>
<reference evidence="2 3" key="1">
    <citation type="submission" date="2021-03" db="EMBL/GenBank/DDBJ databases">
        <title>Caproiciproducens sp. nov. isolated from feces of cow.</title>
        <authorList>
            <person name="Choi J.-Y."/>
        </authorList>
    </citation>
    <scope>NUCLEOTIDE SEQUENCE [LARGE SCALE GENOMIC DNA]</scope>
    <source>
        <strain evidence="2 3">AGMB10547</strain>
    </source>
</reference>
<comment type="caution">
    <text evidence="2">The sequence shown here is derived from an EMBL/GenBank/DDBJ whole genome shotgun (WGS) entry which is preliminary data.</text>
</comment>
<protein>
    <submittedName>
        <fullName evidence="2">Uncharacterized protein</fullName>
    </submittedName>
</protein>
<feature type="transmembrane region" description="Helical" evidence="1">
    <location>
        <begin position="58"/>
        <end position="77"/>
    </location>
</feature>
<evidence type="ECO:0000313" key="2">
    <source>
        <dbReference type="EMBL" id="MBW7572831.1"/>
    </source>
</evidence>
<accession>A0ABS7DNF0</accession>
<dbReference type="RefSeq" id="WP_219965206.1">
    <property type="nucleotide sequence ID" value="NZ_JAGFNZ010000002.1"/>
</dbReference>